<keyword evidence="2" id="KW-1185">Reference proteome</keyword>
<comment type="caution">
    <text evidence="1">The sequence shown here is derived from an EMBL/GenBank/DDBJ whole genome shotgun (WGS) entry which is preliminary data.</text>
</comment>
<organism evidence="1 2">
    <name type="scientific">Populus alba x Populus x berolinensis</name>
    <dbReference type="NCBI Taxonomy" id="444605"/>
    <lineage>
        <taxon>Eukaryota</taxon>
        <taxon>Viridiplantae</taxon>
        <taxon>Streptophyta</taxon>
        <taxon>Embryophyta</taxon>
        <taxon>Tracheophyta</taxon>
        <taxon>Spermatophyta</taxon>
        <taxon>Magnoliopsida</taxon>
        <taxon>eudicotyledons</taxon>
        <taxon>Gunneridae</taxon>
        <taxon>Pentapetalae</taxon>
        <taxon>rosids</taxon>
        <taxon>fabids</taxon>
        <taxon>Malpighiales</taxon>
        <taxon>Salicaceae</taxon>
        <taxon>Saliceae</taxon>
        <taxon>Populus</taxon>
    </lineage>
</organism>
<dbReference type="Proteomes" id="UP001164929">
    <property type="component" value="Chromosome 2"/>
</dbReference>
<dbReference type="AlphaFoldDB" id="A0AAD6RC30"/>
<dbReference type="EMBL" id="JAQIZT010000002">
    <property type="protein sequence ID" value="KAJ7006195.1"/>
    <property type="molecule type" value="Genomic_DNA"/>
</dbReference>
<evidence type="ECO:0000313" key="2">
    <source>
        <dbReference type="Proteomes" id="UP001164929"/>
    </source>
</evidence>
<proteinExistence type="predicted"/>
<gene>
    <name evidence="1" type="ORF">NC653_005523</name>
</gene>
<evidence type="ECO:0000313" key="1">
    <source>
        <dbReference type="EMBL" id="KAJ7006195.1"/>
    </source>
</evidence>
<reference evidence="1" key="1">
    <citation type="journal article" date="2023" name="Mol. Ecol. Resour.">
        <title>Chromosome-level genome assembly of a triploid poplar Populus alba 'Berolinensis'.</title>
        <authorList>
            <person name="Chen S."/>
            <person name="Yu Y."/>
            <person name="Wang X."/>
            <person name="Wang S."/>
            <person name="Zhang T."/>
            <person name="Zhou Y."/>
            <person name="He R."/>
            <person name="Meng N."/>
            <person name="Wang Y."/>
            <person name="Liu W."/>
            <person name="Liu Z."/>
            <person name="Liu J."/>
            <person name="Guo Q."/>
            <person name="Huang H."/>
            <person name="Sederoff R.R."/>
            <person name="Wang G."/>
            <person name="Qu G."/>
            <person name="Chen S."/>
        </authorList>
    </citation>
    <scope>NUCLEOTIDE SEQUENCE</scope>
    <source>
        <strain evidence="1">SC-2020</strain>
    </source>
</reference>
<protein>
    <submittedName>
        <fullName evidence="1">Uncharacterized protein</fullName>
    </submittedName>
</protein>
<name>A0AAD6RC30_9ROSI</name>
<accession>A0AAD6RC30</accession>
<sequence>MVTALTYAVRVSLPNKLNSITKLLLLAAKHLNHCKKNNGLLRQPTLDI</sequence>